<evidence type="ECO:0000313" key="2">
    <source>
        <dbReference type="Proteomes" id="UP001501116"/>
    </source>
</evidence>
<proteinExistence type="predicted"/>
<name>A0ABN2QKC6_9PSEU</name>
<comment type="caution">
    <text evidence="1">The sequence shown here is derived from an EMBL/GenBank/DDBJ whole genome shotgun (WGS) entry which is preliminary data.</text>
</comment>
<gene>
    <name evidence="1" type="ORF">GCM10009754_24170</name>
</gene>
<accession>A0ABN2QKC6</accession>
<keyword evidence="2" id="KW-1185">Reference proteome</keyword>
<protein>
    <submittedName>
        <fullName evidence="1">Uncharacterized protein</fullName>
    </submittedName>
</protein>
<organism evidence="1 2">
    <name type="scientific">Amycolatopsis minnesotensis</name>
    <dbReference type="NCBI Taxonomy" id="337894"/>
    <lineage>
        <taxon>Bacteria</taxon>
        <taxon>Bacillati</taxon>
        <taxon>Actinomycetota</taxon>
        <taxon>Actinomycetes</taxon>
        <taxon>Pseudonocardiales</taxon>
        <taxon>Pseudonocardiaceae</taxon>
        <taxon>Amycolatopsis</taxon>
    </lineage>
</organism>
<evidence type="ECO:0000313" key="1">
    <source>
        <dbReference type="EMBL" id="GAA1954001.1"/>
    </source>
</evidence>
<dbReference type="EMBL" id="BAAANN010000008">
    <property type="protein sequence ID" value="GAA1954001.1"/>
    <property type="molecule type" value="Genomic_DNA"/>
</dbReference>
<reference evidence="1 2" key="1">
    <citation type="journal article" date="2019" name="Int. J. Syst. Evol. Microbiol.">
        <title>The Global Catalogue of Microorganisms (GCM) 10K type strain sequencing project: providing services to taxonomists for standard genome sequencing and annotation.</title>
        <authorList>
            <consortium name="The Broad Institute Genomics Platform"/>
            <consortium name="The Broad Institute Genome Sequencing Center for Infectious Disease"/>
            <person name="Wu L."/>
            <person name="Ma J."/>
        </authorList>
    </citation>
    <scope>NUCLEOTIDE SEQUENCE [LARGE SCALE GENOMIC DNA]</scope>
    <source>
        <strain evidence="1 2">JCM 14545</strain>
    </source>
</reference>
<sequence length="398" mass="41847">MNASKGSNGDTSDSVPAHSFVVRALREPEAAPGRHGFATDVETGERGLSRRPFELVRFIEDQVAVAGAGMTGPALTDVVTEMLAVLGARLPSPSPAVPAPNVTLERVAEKLVGLGNHSGTETTGTLGTRTVRGGRLDARVRFQIWGATASTVDTAVLALHSDLLDDRDVLRGIGFLKLRATGTTLAEHIEPVGSWRKTTSFDVLYEYSYVDSGDADSLITRIQLTTDPERAGGPGRERETETDSIIRWDSETAPPLVITGPMRVHRITALAFGPGIGGQVRLLALRGTDGNGGPILHLPDLATFLAATGGDHPPESNADVTLAPGDLFAQLGAAGPGLELGDWDTDGAVDGYAGFDRSFDAPIVLPTWSDRLICSYLPPGGGTGLDQTAVVYLRVNSP</sequence>
<dbReference type="Proteomes" id="UP001501116">
    <property type="component" value="Unassembled WGS sequence"/>
</dbReference>
<dbReference type="RefSeq" id="WP_344416834.1">
    <property type="nucleotide sequence ID" value="NZ_BAAANN010000008.1"/>
</dbReference>